<evidence type="ECO:0000313" key="2">
    <source>
        <dbReference type="EMBL" id="ELZ45501.1"/>
    </source>
</evidence>
<feature type="compositionally biased region" description="Low complexity" evidence="1">
    <location>
        <begin position="209"/>
        <end position="226"/>
    </location>
</feature>
<protein>
    <submittedName>
        <fullName evidence="2">Transposase</fullName>
    </submittedName>
</protein>
<evidence type="ECO:0000313" key="3">
    <source>
        <dbReference type="Proteomes" id="UP000011526"/>
    </source>
</evidence>
<keyword evidence="3" id="KW-1185">Reference proteome</keyword>
<feature type="compositionally biased region" description="Polar residues" evidence="1">
    <location>
        <begin position="154"/>
        <end position="163"/>
    </location>
</feature>
<gene>
    <name evidence="2" type="ORF">C465_13875</name>
</gene>
<proteinExistence type="predicted"/>
<comment type="caution">
    <text evidence="2">The sequence shown here is derived from an EMBL/GenBank/DDBJ whole genome shotgun (WGS) entry which is preliminary data.</text>
</comment>
<evidence type="ECO:0000256" key="1">
    <source>
        <dbReference type="SAM" id="MobiDB-lite"/>
    </source>
</evidence>
<dbReference type="Proteomes" id="UP000011526">
    <property type="component" value="Unassembled WGS sequence"/>
</dbReference>
<dbReference type="AlphaFoldDB" id="M0ECI9"/>
<feature type="region of interest" description="Disordered" evidence="1">
    <location>
        <begin position="131"/>
        <end position="169"/>
    </location>
</feature>
<dbReference type="Pfam" id="PF13384">
    <property type="entry name" value="HTH_23"/>
    <property type="match status" value="1"/>
</dbReference>
<dbReference type="EMBL" id="AOJM01000078">
    <property type="protein sequence ID" value="ELZ45501.1"/>
    <property type="molecule type" value="Genomic_DNA"/>
</dbReference>
<reference evidence="2 3" key="1">
    <citation type="journal article" date="2014" name="PLoS Genet.">
        <title>Phylogenetically driven sequencing of extremely halophilic archaea reveals strategies for static and dynamic osmo-response.</title>
        <authorList>
            <person name="Becker E.A."/>
            <person name="Seitzer P.M."/>
            <person name="Tritt A."/>
            <person name="Larsen D."/>
            <person name="Krusor M."/>
            <person name="Yao A.I."/>
            <person name="Wu D."/>
            <person name="Madern D."/>
            <person name="Eisen J.A."/>
            <person name="Darling A.E."/>
            <person name="Facciotti M.T."/>
        </authorList>
    </citation>
    <scope>NUCLEOTIDE SEQUENCE [LARGE SCALE GENOMIC DNA]</scope>
    <source>
        <strain evidence="2 3">JCM 9100</strain>
    </source>
</reference>
<name>M0ECI9_9EURY</name>
<accession>M0ECI9</accession>
<feature type="compositionally biased region" description="Low complexity" evidence="1">
    <location>
        <begin position="87"/>
        <end position="99"/>
    </location>
</feature>
<feature type="region of interest" description="Disordered" evidence="1">
    <location>
        <begin position="205"/>
        <end position="226"/>
    </location>
</feature>
<organism evidence="2 3">
    <name type="scientific">Halorubrum distributum JCM 9100</name>
    <dbReference type="NCBI Taxonomy" id="1227467"/>
    <lineage>
        <taxon>Archaea</taxon>
        <taxon>Methanobacteriati</taxon>
        <taxon>Methanobacteriota</taxon>
        <taxon>Stenosarchaea group</taxon>
        <taxon>Halobacteria</taxon>
        <taxon>Halobacteriales</taxon>
        <taxon>Haloferacaceae</taxon>
        <taxon>Halorubrum</taxon>
        <taxon>Halorubrum distributum group</taxon>
    </lineage>
</organism>
<feature type="region of interest" description="Disordered" evidence="1">
    <location>
        <begin position="78"/>
        <end position="116"/>
    </location>
</feature>
<sequence>MSGDRRKEIVRHLSEDDLDRLLAESTDEKLTERLIFVKRLYKGATLEDAADDVGRSSATGTRWARRWNKGGLGLLMPNFGGGRPRSSAKNNSNASWNCSGRANRGRNKRYNTSSTRSSTLNFIQLISLRSSKSSASPTQFRGPSAHHGQRMPEKSSSNASPTRSTRELMSRTTNAMETMRKAGSSTKRSVRTVEVCLDFSTHRIHNRGTTHSDSTPSTTLTSPDRW</sequence>